<dbReference type="Proteomes" id="UP000054007">
    <property type="component" value="Unassembled WGS sequence"/>
</dbReference>
<dbReference type="AlphaFoldDB" id="A0A0D7ASR4"/>
<accession>A0A0D7ASR4</accession>
<reference evidence="1 2" key="1">
    <citation type="journal article" date="2015" name="Fungal Genet. Biol.">
        <title>Evolution of novel wood decay mechanisms in Agaricales revealed by the genome sequences of Fistulina hepatica and Cylindrobasidium torrendii.</title>
        <authorList>
            <person name="Floudas D."/>
            <person name="Held B.W."/>
            <person name="Riley R."/>
            <person name="Nagy L.G."/>
            <person name="Koehler G."/>
            <person name="Ransdell A.S."/>
            <person name="Younus H."/>
            <person name="Chow J."/>
            <person name="Chiniquy J."/>
            <person name="Lipzen A."/>
            <person name="Tritt A."/>
            <person name="Sun H."/>
            <person name="Haridas S."/>
            <person name="LaButti K."/>
            <person name="Ohm R.A."/>
            <person name="Kues U."/>
            <person name="Blanchette R.A."/>
            <person name="Grigoriev I.V."/>
            <person name="Minto R.E."/>
            <person name="Hibbett D.S."/>
        </authorList>
    </citation>
    <scope>NUCLEOTIDE SEQUENCE [LARGE SCALE GENOMIC DNA]</scope>
    <source>
        <strain evidence="1 2">FP15055 ss-10</strain>
    </source>
</reference>
<keyword evidence="2" id="KW-1185">Reference proteome</keyword>
<dbReference type="EMBL" id="KN881000">
    <property type="protein sequence ID" value="KIY61242.1"/>
    <property type="molecule type" value="Genomic_DNA"/>
</dbReference>
<evidence type="ECO:0000313" key="2">
    <source>
        <dbReference type="Proteomes" id="UP000054007"/>
    </source>
</evidence>
<sequence>MYGTKEVLLALVNASKDRRMERFSVTRMGMQDCTKETGAECPEMYTPFKYRFHHLSGAEYPAETNNSAMSRIRGFDRAREQDVDGNGSHDILTAISTMKPQKTHSTGERRARAI</sequence>
<organism evidence="1 2">
    <name type="scientific">Cylindrobasidium torrendii FP15055 ss-10</name>
    <dbReference type="NCBI Taxonomy" id="1314674"/>
    <lineage>
        <taxon>Eukaryota</taxon>
        <taxon>Fungi</taxon>
        <taxon>Dikarya</taxon>
        <taxon>Basidiomycota</taxon>
        <taxon>Agaricomycotina</taxon>
        <taxon>Agaricomycetes</taxon>
        <taxon>Agaricomycetidae</taxon>
        <taxon>Agaricales</taxon>
        <taxon>Marasmiineae</taxon>
        <taxon>Physalacriaceae</taxon>
        <taxon>Cylindrobasidium</taxon>
    </lineage>
</organism>
<gene>
    <name evidence="1" type="ORF">CYLTODRAFT_415572</name>
</gene>
<protein>
    <submittedName>
        <fullName evidence="1">Uncharacterized protein</fullName>
    </submittedName>
</protein>
<proteinExistence type="predicted"/>
<name>A0A0D7ASR4_9AGAR</name>
<evidence type="ECO:0000313" key="1">
    <source>
        <dbReference type="EMBL" id="KIY61242.1"/>
    </source>
</evidence>